<dbReference type="RefSeq" id="WP_165018863.1">
    <property type="nucleotide sequence ID" value="NZ_JAALDL010000038.1"/>
</dbReference>
<evidence type="ECO:0000259" key="2">
    <source>
        <dbReference type="Pfam" id="PF08929"/>
    </source>
</evidence>
<dbReference type="Pfam" id="PF08928">
    <property type="entry name" value="PoNi_N"/>
    <property type="match status" value="1"/>
</dbReference>
<feature type="domain" description="PoNi N-terminal" evidence="1">
    <location>
        <begin position="13"/>
        <end position="126"/>
    </location>
</feature>
<reference evidence="3 4" key="1">
    <citation type="submission" date="2020-02" db="EMBL/GenBank/DDBJ databases">
        <title>The draft genome of Grimontia sedimenta sp. nov., isolated from benthic sediments near coral reefs south of Kuwait.</title>
        <authorList>
            <person name="Mahmoud H.M."/>
            <person name="Jose L."/>
            <person name="Eapen S."/>
        </authorList>
    </citation>
    <scope>NUCLEOTIDE SEQUENCE [LARGE SCALE GENOMIC DNA]</scope>
    <source>
        <strain evidence="3 4">S25</strain>
    </source>
</reference>
<dbReference type="InterPro" id="IPR028983">
    <property type="entry name" value="PA2201-like_C"/>
</dbReference>
<dbReference type="AlphaFoldDB" id="A0A6M1RJE1"/>
<feature type="domain" description="PoNi C-terminal" evidence="2">
    <location>
        <begin position="150"/>
        <end position="252"/>
    </location>
</feature>
<accession>A0A6M1RJE1</accession>
<dbReference type="Gene3D" id="1.10.3920.10">
    <property type="entry name" value="PA2201 C-terminal domain-like"/>
    <property type="match status" value="1"/>
</dbReference>
<evidence type="ECO:0000313" key="4">
    <source>
        <dbReference type="Proteomes" id="UP000473008"/>
    </source>
</evidence>
<dbReference type="SUPFAM" id="SSF140731">
    <property type="entry name" value="PA2201 C-terminal domain-like"/>
    <property type="match status" value="1"/>
</dbReference>
<comment type="caution">
    <text evidence="3">The sequence shown here is derived from an EMBL/GenBank/DDBJ whole genome shotgun (WGS) entry which is preliminary data.</text>
</comment>
<dbReference type="Pfam" id="PF08929">
    <property type="entry name" value="PoNi_C"/>
    <property type="match status" value="1"/>
</dbReference>
<proteinExistence type="predicted"/>
<dbReference type="InterPro" id="IPR015025">
    <property type="entry name" value="PoNi_C"/>
</dbReference>
<dbReference type="InterPro" id="IPR015024">
    <property type="entry name" value="PoNi_N"/>
</dbReference>
<sequence length="323" mass="37307">MTGQAPNFNQLRRDAFLEEAVYEEQHAYFTKDNAKRYGRLTDETKDIVHRAGISWSLSLAKFEHVLLEYSRGTNLESVEELVKAAFQDLFRHKEQFPFKVLNYWEPDGYQFLLWLVSLAVLTGNRDALLLIARMTGKNPADGDDKCIVQFYTRVGLQGLPRQDSLVFEKPYKDFYDAIKGDGASPTKAERQQSMNAYLKGWYQGMKNCYWHNRHKGRHATHFGYWSLESAAATLLFDLDDSSYRKSLYYPKDWVDYAREKGVGSLFSNEKLPFHHLALPNDEVPVSAEWTSNLSNEVFQLETGERFGGNTENEHGDAVVWISR</sequence>
<dbReference type="Proteomes" id="UP000473008">
    <property type="component" value="Unassembled WGS sequence"/>
</dbReference>
<organism evidence="3 4">
    <name type="scientific">Grimontia sedimenti</name>
    <dbReference type="NCBI Taxonomy" id="2711294"/>
    <lineage>
        <taxon>Bacteria</taxon>
        <taxon>Pseudomonadati</taxon>
        <taxon>Pseudomonadota</taxon>
        <taxon>Gammaproteobacteria</taxon>
        <taxon>Vibrionales</taxon>
        <taxon>Vibrionaceae</taxon>
        <taxon>Grimontia</taxon>
    </lineage>
</organism>
<name>A0A6M1RJE1_9GAMM</name>
<gene>
    <name evidence="3" type="ORF">G5S52_23335</name>
</gene>
<protein>
    <submittedName>
        <fullName evidence="3">DUF1911 domain-containing protein</fullName>
    </submittedName>
</protein>
<evidence type="ECO:0000313" key="3">
    <source>
        <dbReference type="EMBL" id="NGO00431.1"/>
    </source>
</evidence>
<evidence type="ECO:0000259" key="1">
    <source>
        <dbReference type="Pfam" id="PF08928"/>
    </source>
</evidence>
<keyword evidence="4" id="KW-1185">Reference proteome</keyword>
<dbReference type="EMBL" id="JAALDL010000038">
    <property type="protein sequence ID" value="NGO00431.1"/>
    <property type="molecule type" value="Genomic_DNA"/>
</dbReference>